<dbReference type="EMBL" id="BARS01044386">
    <property type="protein sequence ID" value="GAG35636.1"/>
    <property type="molecule type" value="Genomic_DNA"/>
</dbReference>
<reference evidence="2" key="1">
    <citation type="journal article" date="2014" name="Front. Microbiol.">
        <title>High frequency of phylogenetically diverse reductive dehalogenase-homologous genes in deep subseafloor sedimentary metagenomes.</title>
        <authorList>
            <person name="Kawai M."/>
            <person name="Futagami T."/>
            <person name="Toyoda A."/>
            <person name="Takaki Y."/>
            <person name="Nishi S."/>
            <person name="Hori S."/>
            <person name="Arai W."/>
            <person name="Tsubouchi T."/>
            <person name="Morono Y."/>
            <person name="Uchiyama I."/>
            <person name="Ito T."/>
            <person name="Fujiyama A."/>
            <person name="Inagaki F."/>
            <person name="Takami H."/>
        </authorList>
    </citation>
    <scope>NUCLEOTIDE SEQUENCE</scope>
    <source>
        <strain evidence="2">Expedition CK06-06</strain>
    </source>
</reference>
<dbReference type="Pfam" id="PF00534">
    <property type="entry name" value="Glycos_transf_1"/>
    <property type="match status" value="1"/>
</dbReference>
<dbReference type="SUPFAM" id="SSF53756">
    <property type="entry name" value="UDP-Glycosyltransferase/glycogen phosphorylase"/>
    <property type="match status" value="1"/>
</dbReference>
<protein>
    <recommendedName>
        <fullName evidence="1">Glycosyl transferase family 1 domain-containing protein</fullName>
    </recommendedName>
</protein>
<dbReference type="Gene3D" id="3.40.50.2000">
    <property type="entry name" value="Glycogen Phosphorylase B"/>
    <property type="match status" value="2"/>
</dbReference>
<name>X0YFN2_9ZZZZ</name>
<accession>X0YFN2</accession>
<proteinExistence type="predicted"/>
<feature type="non-terminal residue" evidence="2">
    <location>
        <position position="249"/>
    </location>
</feature>
<evidence type="ECO:0000313" key="2">
    <source>
        <dbReference type="EMBL" id="GAG35636.1"/>
    </source>
</evidence>
<gene>
    <name evidence="2" type="ORF">S01H1_67069</name>
</gene>
<feature type="domain" description="Glycosyl transferase family 1" evidence="1">
    <location>
        <begin position="172"/>
        <end position="249"/>
    </location>
</feature>
<sequence length="249" mass="28404">ADIARPVTTDHMEFEGRFFYEHIEEYYCRLPANLSKMKRDAKRIFAEYDVIIFRVPAPVSFPLAKIAKKMGKDTIVFVAGDVVKQTKYLEQGGIKAMMARLLSRHCRKGELKVAESAKLVVTWGEELLPIFAAANPITCLGTDPNVSKEDIFYREDTCTSETIRLTRICQVVDSKGIEYLLDAMAGLRKNGYDVRLEQAGFCTDPSYKERLDRQIAELGLEPYVKFHGMRTFPELLEIYRSCDIHVISS</sequence>
<dbReference type="GO" id="GO:0016757">
    <property type="term" value="F:glycosyltransferase activity"/>
    <property type="evidence" value="ECO:0007669"/>
    <property type="project" value="InterPro"/>
</dbReference>
<evidence type="ECO:0000259" key="1">
    <source>
        <dbReference type="Pfam" id="PF00534"/>
    </source>
</evidence>
<organism evidence="2">
    <name type="scientific">marine sediment metagenome</name>
    <dbReference type="NCBI Taxonomy" id="412755"/>
    <lineage>
        <taxon>unclassified sequences</taxon>
        <taxon>metagenomes</taxon>
        <taxon>ecological metagenomes</taxon>
    </lineage>
</organism>
<dbReference type="AlphaFoldDB" id="X0YFN2"/>
<dbReference type="InterPro" id="IPR001296">
    <property type="entry name" value="Glyco_trans_1"/>
</dbReference>
<feature type="non-terminal residue" evidence="2">
    <location>
        <position position="1"/>
    </location>
</feature>
<comment type="caution">
    <text evidence="2">The sequence shown here is derived from an EMBL/GenBank/DDBJ whole genome shotgun (WGS) entry which is preliminary data.</text>
</comment>